<evidence type="ECO:0000313" key="5">
    <source>
        <dbReference type="Proteomes" id="UP001055336"/>
    </source>
</evidence>
<dbReference type="RefSeq" id="WP_240258185.1">
    <property type="nucleotide sequence ID" value="NZ_CP092488.2"/>
</dbReference>
<dbReference type="PANTHER" id="PTHR46766:SF1">
    <property type="entry name" value="GLUTAMINE-RICH PROTEIN 2"/>
    <property type="match status" value="1"/>
</dbReference>
<keyword evidence="5" id="KW-1185">Reference proteome</keyword>
<evidence type="ECO:0000256" key="1">
    <source>
        <dbReference type="ARBA" id="ARBA00010652"/>
    </source>
</evidence>
<dbReference type="EMBL" id="CP092488">
    <property type="protein sequence ID" value="UMB67725.1"/>
    <property type="molecule type" value="Genomic_DNA"/>
</dbReference>
<organism evidence="4 5">
    <name type="scientific">Mycobacterium paraterrae</name>
    <dbReference type="NCBI Taxonomy" id="577492"/>
    <lineage>
        <taxon>Bacteria</taxon>
        <taxon>Bacillati</taxon>
        <taxon>Actinomycetota</taxon>
        <taxon>Actinomycetes</taxon>
        <taxon>Mycobacteriales</taxon>
        <taxon>Mycobacteriaceae</taxon>
        <taxon>Mycobacterium</taxon>
    </lineage>
</organism>
<gene>
    <name evidence="4" type="ORF">MKK62_14570</name>
</gene>
<dbReference type="Pfam" id="PF00823">
    <property type="entry name" value="PPE"/>
    <property type="match status" value="1"/>
</dbReference>
<dbReference type="InterPro" id="IPR022171">
    <property type="entry name" value="PPE_C"/>
</dbReference>
<name>A0ABY3VKP4_9MYCO</name>
<dbReference type="InterPro" id="IPR000030">
    <property type="entry name" value="PPE_dom"/>
</dbReference>
<sequence>MSFMIFPPEINSSLMYSGAGSGPLMAAASAWSELAADLESTAASYQSVLAQLTGATWLGPSSMRMAAATAPYIDWLTTTAGQAAETSAQAQFAAAAYEGAFASTVPPAVIAANRALLAALVATNFLGQNTPAIMATEAHYMEMWFQDGLTMDTYAAASEQAVVLPQQTPAPSTSDGGLSSDLAAAAQSIENSISSTVNNLASALQGLLSGNGTAGTSANTLTTALSSAMTNVSGASTTAHSAAATSGAATSSASSAATGAVTSTAGALLPIQGVYYLTTFASMPVKMLMSLSNSMGASQALQASQQAMLADVQSLVDGKLKALLGSISGQMRGFGSQITAQLAGAGRMGGLSIPQGWAQNAPEMVRAAPVLPANSVASPVASAANLPTSPYTQALMGAMNGRGMGTQAAKTASVKVETRTPAGG</sequence>
<evidence type="ECO:0000259" key="3">
    <source>
        <dbReference type="Pfam" id="PF12484"/>
    </source>
</evidence>
<feature type="domain" description="PPE family C-terminal" evidence="3">
    <location>
        <begin position="339"/>
        <end position="409"/>
    </location>
</feature>
<comment type="similarity">
    <text evidence="1">Belongs to the mycobacterial PPE family.</text>
</comment>
<evidence type="ECO:0000259" key="2">
    <source>
        <dbReference type="Pfam" id="PF00823"/>
    </source>
</evidence>
<accession>A0ABY3VKP4</accession>
<dbReference type="Pfam" id="PF12484">
    <property type="entry name" value="PPE-SVP"/>
    <property type="match status" value="1"/>
</dbReference>
<proteinExistence type="inferred from homology"/>
<dbReference type="Gene3D" id="1.20.1260.20">
    <property type="entry name" value="PPE superfamily"/>
    <property type="match status" value="1"/>
</dbReference>
<reference evidence="4" key="1">
    <citation type="submission" date="2022-08" db="EMBL/GenBank/DDBJ databases">
        <title>Whole genome sequencing of non-tuberculosis mycobacteria type-strains.</title>
        <authorList>
            <person name="Igarashi Y."/>
            <person name="Osugi A."/>
            <person name="Mitarai S."/>
        </authorList>
    </citation>
    <scope>NUCLEOTIDE SEQUENCE</scope>
    <source>
        <strain evidence="4">DSM 45127</strain>
    </source>
</reference>
<dbReference type="SUPFAM" id="SSF140459">
    <property type="entry name" value="PE/PPE dimer-like"/>
    <property type="match status" value="1"/>
</dbReference>
<dbReference type="PANTHER" id="PTHR46766">
    <property type="entry name" value="GLUTAMINE-RICH PROTEIN 2"/>
    <property type="match status" value="1"/>
</dbReference>
<evidence type="ECO:0000313" key="4">
    <source>
        <dbReference type="EMBL" id="UMB67725.1"/>
    </source>
</evidence>
<dbReference type="Proteomes" id="UP001055336">
    <property type="component" value="Chromosome"/>
</dbReference>
<feature type="domain" description="PPE" evidence="2">
    <location>
        <begin position="3"/>
        <end position="162"/>
    </location>
</feature>
<protein>
    <submittedName>
        <fullName evidence="4">PPE family protein</fullName>
    </submittedName>
</protein>
<dbReference type="InterPro" id="IPR038332">
    <property type="entry name" value="PPE_sf"/>
</dbReference>